<accession>A0A7I9XWR6</accession>
<dbReference type="InterPro" id="IPR043641">
    <property type="entry name" value="PPE-PPW_C"/>
</dbReference>
<evidence type="ECO:0000259" key="3">
    <source>
        <dbReference type="Pfam" id="PF00823"/>
    </source>
</evidence>
<feature type="domain" description="PPE" evidence="3">
    <location>
        <begin position="6"/>
        <end position="168"/>
    </location>
</feature>
<feature type="compositionally biased region" description="Polar residues" evidence="2">
    <location>
        <begin position="179"/>
        <end position="194"/>
    </location>
</feature>
<evidence type="ECO:0000256" key="1">
    <source>
        <dbReference type="ARBA" id="ARBA00010652"/>
    </source>
</evidence>
<dbReference type="Gene3D" id="1.20.1260.20">
    <property type="entry name" value="PPE superfamily"/>
    <property type="match status" value="1"/>
</dbReference>
<evidence type="ECO:0000313" key="5">
    <source>
        <dbReference type="EMBL" id="GFG74228.1"/>
    </source>
</evidence>
<sequence length="509" mass="50874">MTELIWMASPPEVHSALLSSGPGPAALLAAAQAWNALSSEYASVAEDLSALLAGVQAGVWQGPSAESYVAANVPYLAWLIQTSADSSAVAAQHETAAAAYTAAVAAMPTLAELAANHAVHAVLVATNFFGINTIPIALNEADYARMWIQAATTMATYQTVAGAAVTAAPQTTPAPPIQKANSASAPSAGTNQDSGPGPTHLSWWTTRAGEVANAIEGDLSQFPSNPVGAIESLLTDPVLTSDVPHWAGEVYLTFAPQLTELTQLSLGLIAASVPMADMTGLTGLTGLAGMSQPASLAAVPGPVAAPLISPAPVVSVAPPVVTSAAVPATAPAPALPSSPAPAAGAAPPPAPPPPLAGTAQVAYPYLVGPPGSGVGSAMTARAATKEPAAERDTAIAEAAAASGARAHRRPRRRTGLIDRGYRYEYLDLSADAEPDTGTGGEQQAAAVLASGPGAGTQGFAGTAHREHVGQPAGLVRLGADPSDDNATMPMMPGSWGPGPPEPDTPTHGR</sequence>
<name>A0A7I9XWR6_9MYCO</name>
<protein>
    <recommendedName>
        <fullName evidence="7">PPE family protein</fullName>
    </recommendedName>
</protein>
<feature type="region of interest" description="Disordered" evidence="2">
    <location>
        <begin position="474"/>
        <end position="509"/>
    </location>
</feature>
<keyword evidence="6" id="KW-1185">Reference proteome</keyword>
<dbReference type="PANTHER" id="PTHR46766">
    <property type="entry name" value="GLUTAMINE-RICH PROTEIN 2"/>
    <property type="match status" value="1"/>
</dbReference>
<dbReference type="SUPFAM" id="SSF140459">
    <property type="entry name" value="PE/PPE dimer-like"/>
    <property type="match status" value="1"/>
</dbReference>
<dbReference type="AlphaFoldDB" id="A0A7I9XWR6"/>
<dbReference type="FunFam" id="1.20.1260.20:FF:000001">
    <property type="entry name" value="PPE family protein PPE41"/>
    <property type="match status" value="1"/>
</dbReference>
<dbReference type="GO" id="GO:0052572">
    <property type="term" value="P:response to host immune response"/>
    <property type="evidence" value="ECO:0007669"/>
    <property type="project" value="TreeGrafter"/>
</dbReference>
<dbReference type="EMBL" id="BLKW01000002">
    <property type="protein sequence ID" value="GFG74228.1"/>
    <property type="molecule type" value="Genomic_DNA"/>
</dbReference>
<reference evidence="5 6" key="1">
    <citation type="journal article" date="2019" name="Emerg. Microbes Infect.">
        <title>Comprehensive subspecies identification of 175 nontuberculous mycobacteria species based on 7547 genomic profiles.</title>
        <authorList>
            <person name="Matsumoto Y."/>
            <person name="Kinjo T."/>
            <person name="Motooka D."/>
            <person name="Nabeya D."/>
            <person name="Jung N."/>
            <person name="Uechi K."/>
            <person name="Horii T."/>
            <person name="Iida T."/>
            <person name="Fujita J."/>
            <person name="Nakamura S."/>
        </authorList>
    </citation>
    <scope>NUCLEOTIDE SEQUENCE [LARGE SCALE GENOMIC DNA]</scope>
    <source>
        <strain evidence="5 6">JCM 17322</strain>
    </source>
</reference>
<dbReference type="RefSeq" id="WP_163755816.1">
    <property type="nucleotide sequence ID" value="NZ_BLKW01000002.1"/>
</dbReference>
<comment type="caution">
    <text evidence="5">The sequence shown here is derived from an EMBL/GenBank/DDBJ whole genome shotgun (WGS) entry which is preliminary data.</text>
</comment>
<dbReference type="Proteomes" id="UP000465361">
    <property type="component" value="Unassembled WGS sequence"/>
</dbReference>
<gene>
    <name evidence="5" type="ORF">MBOT_15930</name>
</gene>
<evidence type="ECO:0000313" key="6">
    <source>
        <dbReference type="Proteomes" id="UP000465361"/>
    </source>
</evidence>
<comment type="similarity">
    <text evidence="1">Belongs to the mycobacterial PPE family.</text>
</comment>
<organism evidence="5 6">
    <name type="scientific">Mycobacterium botniense</name>
    <dbReference type="NCBI Taxonomy" id="84962"/>
    <lineage>
        <taxon>Bacteria</taxon>
        <taxon>Bacillati</taxon>
        <taxon>Actinomycetota</taxon>
        <taxon>Actinomycetes</taxon>
        <taxon>Mycobacteriales</taxon>
        <taxon>Mycobacteriaceae</taxon>
        <taxon>Mycobacterium</taxon>
    </lineage>
</organism>
<feature type="region of interest" description="Disordered" evidence="2">
    <location>
        <begin position="329"/>
        <end position="355"/>
    </location>
</feature>
<dbReference type="Pfam" id="PF18878">
    <property type="entry name" value="PPE-PPW"/>
    <property type="match status" value="1"/>
</dbReference>
<evidence type="ECO:0000259" key="4">
    <source>
        <dbReference type="Pfam" id="PF18878"/>
    </source>
</evidence>
<dbReference type="InterPro" id="IPR038332">
    <property type="entry name" value="PPE_sf"/>
</dbReference>
<dbReference type="PANTHER" id="PTHR46766:SF1">
    <property type="entry name" value="GLUTAMINE-RICH PROTEIN 2"/>
    <property type="match status" value="1"/>
</dbReference>
<feature type="compositionally biased region" description="Pro residues" evidence="2">
    <location>
        <begin position="346"/>
        <end position="355"/>
    </location>
</feature>
<proteinExistence type="inferred from homology"/>
<dbReference type="Pfam" id="PF00823">
    <property type="entry name" value="PPE"/>
    <property type="match status" value="1"/>
</dbReference>
<feature type="domain" description="PPE-PPW subfamily C-terminal" evidence="4">
    <location>
        <begin position="449"/>
        <end position="495"/>
    </location>
</feature>
<evidence type="ECO:0000256" key="2">
    <source>
        <dbReference type="SAM" id="MobiDB-lite"/>
    </source>
</evidence>
<dbReference type="InterPro" id="IPR000030">
    <property type="entry name" value="PPE_dom"/>
</dbReference>
<evidence type="ECO:0008006" key="7">
    <source>
        <dbReference type="Google" id="ProtNLM"/>
    </source>
</evidence>
<feature type="region of interest" description="Disordered" evidence="2">
    <location>
        <begin position="169"/>
        <end position="198"/>
    </location>
</feature>